<evidence type="ECO:0000259" key="1">
    <source>
        <dbReference type="Pfam" id="PF03313"/>
    </source>
</evidence>
<reference evidence="2" key="1">
    <citation type="submission" date="2019-08" db="EMBL/GenBank/DDBJ databases">
        <authorList>
            <person name="Kucharzyk K."/>
            <person name="Murdoch R.W."/>
            <person name="Higgins S."/>
            <person name="Loffler F."/>
        </authorList>
    </citation>
    <scope>NUCLEOTIDE SEQUENCE</scope>
</reference>
<organism evidence="2">
    <name type="scientific">bioreactor metagenome</name>
    <dbReference type="NCBI Taxonomy" id="1076179"/>
    <lineage>
        <taxon>unclassified sequences</taxon>
        <taxon>metagenomes</taxon>
        <taxon>ecological metagenomes</taxon>
    </lineage>
</organism>
<dbReference type="GO" id="GO:0080146">
    <property type="term" value="F:L-cysteine desulfhydrase activity"/>
    <property type="evidence" value="ECO:0007669"/>
    <property type="project" value="TreeGrafter"/>
</dbReference>
<feature type="domain" description="Serine dehydratase-like alpha subunit" evidence="1">
    <location>
        <begin position="70"/>
        <end position="310"/>
    </location>
</feature>
<evidence type="ECO:0000313" key="2">
    <source>
        <dbReference type="EMBL" id="MPM67610.1"/>
    </source>
</evidence>
<proteinExistence type="predicted"/>
<dbReference type="PANTHER" id="PTHR30501:SF2">
    <property type="entry name" value="UPF0597 PROTEIN YHAM"/>
    <property type="match status" value="1"/>
</dbReference>
<protein>
    <recommendedName>
        <fullName evidence="1">Serine dehydratase-like alpha subunit domain-containing protein</fullName>
    </recommendedName>
</protein>
<accession>A0A645BQ91</accession>
<comment type="caution">
    <text evidence="2">The sequence shown here is derived from an EMBL/GenBank/DDBJ whole genome shotgun (WGS) entry which is preliminary data.</text>
</comment>
<sequence>MGTGLVRVHLQEHEVPLRVEAVLTAGGDTASAEVIHTHTGLGTVQRNGVVLSQTSKESAEDDEAKFKSLNIRDILAYADTVELSQVEELLKKQISQNRQIAGEGLQRDWGARVGKTILAQSGSDLRARAIAMAAAGSDARMNGCALPVVINGGSGNQGLTVSLPVLAFAEAKGASEEQLLRALCVSNLVSLRQKSEIGRLSAYCGVVCAATGAIAGIGYLNGDSYEVIAQSIVNSIGCIGGMVCDGAKSSCADKIAVALQCAFLGYDLACAGAGFQSGEGIVKDGVEETIDSVGRMARRGMQETNREILEIMMD</sequence>
<name>A0A645BQ91_9ZZZZ</name>
<dbReference type="Pfam" id="PF03313">
    <property type="entry name" value="SDH_alpha"/>
    <property type="match status" value="1"/>
</dbReference>
<dbReference type="AlphaFoldDB" id="A0A645BQ91"/>
<dbReference type="InterPro" id="IPR021144">
    <property type="entry name" value="UPF0597"/>
</dbReference>
<dbReference type="PANTHER" id="PTHR30501">
    <property type="entry name" value="UPF0597 PROTEIN YHAM"/>
    <property type="match status" value="1"/>
</dbReference>
<dbReference type="InterPro" id="IPR005130">
    <property type="entry name" value="Ser_deHydtase-like_asu"/>
</dbReference>
<gene>
    <name evidence="2" type="ORF">SDC9_114534</name>
</gene>
<dbReference type="GO" id="GO:0019450">
    <property type="term" value="P:L-cysteine catabolic process to pyruvate"/>
    <property type="evidence" value="ECO:0007669"/>
    <property type="project" value="TreeGrafter"/>
</dbReference>
<dbReference type="EMBL" id="VSSQ01021787">
    <property type="protein sequence ID" value="MPM67610.1"/>
    <property type="molecule type" value="Genomic_DNA"/>
</dbReference>